<dbReference type="Proteomes" id="UP000095284">
    <property type="component" value="Unplaced"/>
</dbReference>
<reference evidence="3" key="1">
    <citation type="submission" date="2016-11" db="UniProtKB">
        <authorList>
            <consortium name="WormBaseParasite"/>
        </authorList>
    </citation>
    <scope>IDENTIFICATION</scope>
</reference>
<evidence type="ECO:0000313" key="3">
    <source>
        <dbReference type="WBParaSite" id="BXY_1052400.1"/>
    </source>
</evidence>
<name>A0A1I7SBX4_BURXY</name>
<feature type="compositionally biased region" description="Basic and acidic residues" evidence="1">
    <location>
        <begin position="288"/>
        <end position="321"/>
    </location>
</feature>
<protein>
    <submittedName>
        <fullName evidence="3">Uncharacterized protein</fullName>
    </submittedName>
</protein>
<organism evidence="2 3">
    <name type="scientific">Bursaphelenchus xylophilus</name>
    <name type="common">Pinewood nematode worm</name>
    <name type="synonym">Aphelenchoides xylophilus</name>
    <dbReference type="NCBI Taxonomy" id="6326"/>
    <lineage>
        <taxon>Eukaryota</taxon>
        <taxon>Metazoa</taxon>
        <taxon>Ecdysozoa</taxon>
        <taxon>Nematoda</taxon>
        <taxon>Chromadorea</taxon>
        <taxon>Rhabditida</taxon>
        <taxon>Tylenchina</taxon>
        <taxon>Tylenchomorpha</taxon>
        <taxon>Aphelenchoidea</taxon>
        <taxon>Aphelenchoididae</taxon>
        <taxon>Bursaphelenchus</taxon>
    </lineage>
</organism>
<feature type="region of interest" description="Disordered" evidence="1">
    <location>
        <begin position="1"/>
        <end position="25"/>
    </location>
</feature>
<feature type="compositionally biased region" description="Basic and acidic residues" evidence="1">
    <location>
        <begin position="334"/>
        <end position="354"/>
    </location>
</feature>
<proteinExistence type="predicted"/>
<feature type="region of interest" description="Disordered" evidence="1">
    <location>
        <begin position="283"/>
        <end position="366"/>
    </location>
</feature>
<evidence type="ECO:0000313" key="2">
    <source>
        <dbReference type="Proteomes" id="UP000095284"/>
    </source>
</evidence>
<evidence type="ECO:0000256" key="1">
    <source>
        <dbReference type="SAM" id="MobiDB-lite"/>
    </source>
</evidence>
<dbReference type="AlphaFoldDB" id="A0A1I7SBX4"/>
<feature type="region of interest" description="Disordered" evidence="1">
    <location>
        <begin position="133"/>
        <end position="167"/>
    </location>
</feature>
<accession>A0A1I7SBX4</accession>
<feature type="compositionally biased region" description="Basic residues" evidence="1">
    <location>
        <begin position="322"/>
        <end position="333"/>
    </location>
</feature>
<dbReference type="WBParaSite" id="BXY_1052400.1">
    <property type="protein sequence ID" value="BXY_1052400.1"/>
    <property type="gene ID" value="BXY_1052400"/>
</dbReference>
<sequence>MIGFRNGAVPGARVPSAPASAKEEAPVWGGAQIYTMAVCEKESARPAEGDGQTEWGDLGGPFSQAAGLGATGCHRPKRPRLRVRTTLASGDWLENKVAGPAPHRHARRIGALVAEADGLDPQIDFTISPRMSHARTAPPVRGGFAPAASPSQPPAPQPRTQRADRRARDCVVAGDARAHSAAPFRMTSAPLRFRFASHPPTPNILFFLRPPRFGGKREWMGMEKWAVEKERGSGGDDPHSDSLCVFGRIKWSFGIQILLNVYLSEELGAGSILFPLRRTKGPAARECGPLRERQRRRVEREHGERGERPEGERRRQQEPANKKPHKKRMWAVKRGREKERKRVCDKQRVARGQKETTPAPFEQKTP</sequence>